<protein>
    <submittedName>
        <fullName evidence="3">Uncharacterized protein</fullName>
    </submittedName>
</protein>
<dbReference type="InParanoid" id="A0A0D0CYM7"/>
<evidence type="ECO:0000313" key="3">
    <source>
        <dbReference type="EMBL" id="KIK76331.1"/>
    </source>
</evidence>
<evidence type="ECO:0000313" key="4">
    <source>
        <dbReference type="Proteomes" id="UP000054538"/>
    </source>
</evidence>
<feature type="non-terminal residue" evidence="3">
    <location>
        <position position="1"/>
    </location>
</feature>
<keyword evidence="2" id="KW-1133">Transmembrane helix</keyword>
<keyword evidence="2" id="KW-0472">Membrane</keyword>
<gene>
    <name evidence="3" type="ORF">PAXRUDRAFT_782320</name>
</gene>
<dbReference type="Proteomes" id="UP000054538">
    <property type="component" value="Unassembled WGS sequence"/>
</dbReference>
<organism evidence="3 4">
    <name type="scientific">Paxillus rubicundulus Ve08.2h10</name>
    <dbReference type="NCBI Taxonomy" id="930991"/>
    <lineage>
        <taxon>Eukaryota</taxon>
        <taxon>Fungi</taxon>
        <taxon>Dikarya</taxon>
        <taxon>Basidiomycota</taxon>
        <taxon>Agaricomycotina</taxon>
        <taxon>Agaricomycetes</taxon>
        <taxon>Agaricomycetidae</taxon>
        <taxon>Boletales</taxon>
        <taxon>Paxilineae</taxon>
        <taxon>Paxillaceae</taxon>
        <taxon>Paxillus</taxon>
    </lineage>
</organism>
<dbReference type="EMBL" id="KN827545">
    <property type="protein sequence ID" value="KIK76331.1"/>
    <property type="molecule type" value="Genomic_DNA"/>
</dbReference>
<reference evidence="4" key="2">
    <citation type="submission" date="2015-01" db="EMBL/GenBank/DDBJ databases">
        <title>Evolutionary Origins and Diversification of the Mycorrhizal Mutualists.</title>
        <authorList>
            <consortium name="DOE Joint Genome Institute"/>
            <consortium name="Mycorrhizal Genomics Consortium"/>
            <person name="Kohler A."/>
            <person name="Kuo A."/>
            <person name="Nagy L.G."/>
            <person name="Floudas D."/>
            <person name="Copeland A."/>
            <person name="Barry K.W."/>
            <person name="Cichocki N."/>
            <person name="Veneault-Fourrey C."/>
            <person name="LaButti K."/>
            <person name="Lindquist E.A."/>
            <person name="Lipzen A."/>
            <person name="Lundell T."/>
            <person name="Morin E."/>
            <person name="Murat C."/>
            <person name="Riley R."/>
            <person name="Ohm R."/>
            <person name="Sun H."/>
            <person name="Tunlid A."/>
            <person name="Henrissat B."/>
            <person name="Grigoriev I.V."/>
            <person name="Hibbett D.S."/>
            <person name="Martin F."/>
        </authorList>
    </citation>
    <scope>NUCLEOTIDE SEQUENCE [LARGE SCALE GENOMIC DNA]</scope>
    <source>
        <strain evidence="4">Ve08.2h10</strain>
    </source>
</reference>
<evidence type="ECO:0000256" key="1">
    <source>
        <dbReference type="SAM" id="MobiDB-lite"/>
    </source>
</evidence>
<keyword evidence="4" id="KW-1185">Reference proteome</keyword>
<feature type="region of interest" description="Disordered" evidence="1">
    <location>
        <begin position="1"/>
        <end position="27"/>
    </location>
</feature>
<reference evidence="3 4" key="1">
    <citation type="submission" date="2014-04" db="EMBL/GenBank/DDBJ databases">
        <authorList>
            <consortium name="DOE Joint Genome Institute"/>
            <person name="Kuo A."/>
            <person name="Kohler A."/>
            <person name="Jargeat P."/>
            <person name="Nagy L.G."/>
            <person name="Floudas D."/>
            <person name="Copeland A."/>
            <person name="Barry K.W."/>
            <person name="Cichocki N."/>
            <person name="Veneault-Fourrey C."/>
            <person name="LaButti K."/>
            <person name="Lindquist E.A."/>
            <person name="Lipzen A."/>
            <person name="Lundell T."/>
            <person name="Morin E."/>
            <person name="Murat C."/>
            <person name="Sun H."/>
            <person name="Tunlid A."/>
            <person name="Henrissat B."/>
            <person name="Grigoriev I.V."/>
            <person name="Hibbett D.S."/>
            <person name="Martin F."/>
            <person name="Nordberg H.P."/>
            <person name="Cantor M.N."/>
            <person name="Hua S.X."/>
        </authorList>
    </citation>
    <scope>NUCLEOTIDE SEQUENCE [LARGE SCALE GENOMIC DNA]</scope>
    <source>
        <strain evidence="3 4">Ve08.2h10</strain>
    </source>
</reference>
<dbReference type="HOGENOM" id="CLU_2312861_0_0_1"/>
<dbReference type="AlphaFoldDB" id="A0A0D0CYM7"/>
<keyword evidence="2" id="KW-0812">Transmembrane</keyword>
<feature type="transmembrane region" description="Helical" evidence="2">
    <location>
        <begin position="36"/>
        <end position="55"/>
    </location>
</feature>
<sequence length="100" mass="10436">SSPPPPSLSPFPLSSSSSPPPSPLSTTSLGAGASNFPSFGLAHLILLFSCFARFLSTSESTGAILHGKCFFVFINLCCLHTSSASFQAAMTPNCASFNFW</sequence>
<accession>A0A0D0CYM7</accession>
<name>A0A0D0CYM7_9AGAM</name>
<evidence type="ECO:0000256" key="2">
    <source>
        <dbReference type="SAM" id="Phobius"/>
    </source>
</evidence>
<proteinExistence type="predicted"/>